<accession>A0A0V0XKV2</accession>
<dbReference type="EMBL" id="JYDU01000229">
    <property type="protein sequence ID" value="KRX88618.1"/>
    <property type="molecule type" value="Genomic_DNA"/>
</dbReference>
<dbReference type="SUPFAM" id="SSF75399">
    <property type="entry name" value="Plakin repeat"/>
    <property type="match status" value="1"/>
</dbReference>
<evidence type="ECO:0000313" key="2">
    <source>
        <dbReference type="EMBL" id="KRX88618.1"/>
    </source>
</evidence>
<feature type="compositionally biased region" description="Low complexity" evidence="1">
    <location>
        <begin position="79"/>
        <end position="112"/>
    </location>
</feature>
<feature type="region of interest" description="Disordered" evidence="1">
    <location>
        <begin position="23"/>
        <end position="119"/>
    </location>
</feature>
<sequence length="262" mass="28039">MTDASLCCPIKRREAEGYRFAVEPVSSGGGGGSSGAAAGSSDLTSSSEYHRTVRQTTTTTTTGSTPAGAKTDVAHDTDTTAAGCTSPASRLSSSLWHSSDQSQQSGGEQQQQMMTTKEDASLLQSRFFDELRRQNLKPSEWEVFNPATGQSQTLEDAVESGLLDLVSGELIDPSSGQHYSIPKAVHLRWLSPAVGNAMMASLNKIIEQRTGERPDTISATPGLLVYTREVSWRGQPSELRASDADLPITGVRRLHYDDSGTL</sequence>
<proteinExistence type="predicted"/>
<dbReference type="Gene3D" id="3.90.1290.10">
    <property type="entry name" value="Plakin repeat"/>
    <property type="match status" value="1"/>
</dbReference>
<gene>
    <name evidence="2" type="ORF">T4E_907</name>
</gene>
<name>A0A0V0XKV2_TRIPS</name>
<protein>
    <submittedName>
        <fullName evidence="2">Uncharacterized protein</fullName>
    </submittedName>
</protein>
<dbReference type="Proteomes" id="UP000054815">
    <property type="component" value="Unassembled WGS sequence"/>
</dbReference>
<evidence type="ECO:0000256" key="1">
    <source>
        <dbReference type="SAM" id="MobiDB-lite"/>
    </source>
</evidence>
<comment type="caution">
    <text evidence="2">The sequence shown here is derived from an EMBL/GenBank/DDBJ whole genome shotgun (WGS) entry which is preliminary data.</text>
</comment>
<dbReference type="InterPro" id="IPR035915">
    <property type="entry name" value="Plakin_repeat_sf"/>
</dbReference>
<dbReference type="STRING" id="6337.A0A0V0XKV2"/>
<evidence type="ECO:0000313" key="3">
    <source>
        <dbReference type="Proteomes" id="UP000054815"/>
    </source>
</evidence>
<reference evidence="2 3" key="1">
    <citation type="submission" date="2015-01" db="EMBL/GenBank/DDBJ databases">
        <title>Evolution of Trichinella species and genotypes.</title>
        <authorList>
            <person name="Korhonen P.K."/>
            <person name="Edoardo P."/>
            <person name="Giuseppe L.R."/>
            <person name="Gasser R.B."/>
        </authorList>
    </citation>
    <scope>NUCLEOTIDE SEQUENCE [LARGE SCALE GENOMIC DNA]</scope>
    <source>
        <strain evidence="2">ISS141</strain>
    </source>
</reference>
<dbReference type="AlphaFoldDB" id="A0A0V0XKV2"/>
<organism evidence="2 3">
    <name type="scientific">Trichinella pseudospiralis</name>
    <name type="common">Parasitic roundworm</name>
    <dbReference type="NCBI Taxonomy" id="6337"/>
    <lineage>
        <taxon>Eukaryota</taxon>
        <taxon>Metazoa</taxon>
        <taxon>Ecdysozoa</taxon>
        <taxon>Nematoda</taxon>
        <taxon>Enoplea</taxon>
        <taxon>Dorylaimia</taxon>
        <taxon>Trichinellida</taxon>
        <taxon>Trichinellidae</taxon>
        <taxon>Trichinella</taxon>
    </lineage>
</organism>